<dbReference type="EMBL" id="UYRS01018466">
    <property type="protein sequence ID" value="VDK36077.1"/>
    <property type="molecule type" value="Genomic_DNA"/>
</dbReference>
<protein>
    <submittedName>
        <fullName evidence="4">Secreted peptide</fullName>
    </submittedName>
</protein>
<name>A0A0R3W740_TAEAS</name>
<evidence type="ECO:0000313" key="2">
    <source>
        <dbReference type="EMBL" id="VDK36077.1"/>
    </source>
</evidence>
<reference evidence="4" key="1">
    <citation type="submission" date="2017-02" db="UniProtKB">
        <authorList>
            <consortium name="WormBaseParasite"/>
        </authorList>
    </citation>
    <scope>IDENTIFICATION</scope>
</reference>
<feature type="transmembrane region" description="Helical" evidence="1">
    <location>
        <begin position="20"/>
        <end position="37"/>
    </location>
</feature>
<dbReference type="WBParaSite" id="TASK_0000606301-mRNA-1">
    <property type="protein sequence ID" value="TASK_0000606301-mRNA-1"/>
    <property type="gene ID" value="TASK_0000606301"/>
</dbReference>
<keyword evidence="1" id="KW-0812">Transmembrane</keyword>
<keyword evidence="3" id="KW-1185">Reference proteome</keyword>
<evidence type="ECO:0000256" key="1">
    <source>
        <dbReference type="SAM" id="Phobius"/>
    </source>
</evidence>
<feature type="transmembrane region" description="Helical" evidence="1">
    <location>
        <begin position="49"/>
        <end position="67"/>
    </location>
</feature>
<organism evidence="4">
    <name type="scientific">Taenia asiatica</name>
    <name type="common">Asian tapeworm</name>
    <dbReference type="NCBI Taxonomy" id="60517"/>
    <lineage>
        <taxon>Eukaryota</taxon>
        <taxon>Metazoa</taxon>
        <taxon>Spiralia</taxon>
        <taxon>Lophotrochozoa</taxon>
        <taxon>Platyhelminthes</taxon>
        <taxon>Cestoda</taxon>
        <taxon>Eucestoda</taxon>
        <taxon>Cyclophyllidea</taxon>
        <taxon>Taeniidae</taxon>
        <taxon>Taenia</taxon>
    </lineage>
</organism>
<dbReference type="Proteomes" id="UP000282613">
    <property type="component" value="Unassembled WGS sequence"/>
</dbReference>
<keyword evidence="1" id="KW-0472">Membrane</keyword>
<evidence type="ECO:0000313" key="4">
    <source>
        <dbReference type="WBParaSite" id="TASK_0000606301-mRNA-1"/>
    </source>
</evidence>
<reference evidence="2 3" key="2">
    <citation type="submission" date="2018-11" db="EMBL/GenBank/DDBJ databases">
        <authorList>
            <consortium name="Pathogen Informatics"/>
        </authorList>
    </citation>
    <scope>NUCLEOTIDE SEQUENCE [LARGE SCALE GENOMIC DNA]</scope>
</reference>
<sequence>MRISSTAAAYAAASLYLSPPLFHNLLSAATIIIIIRVDCFAVVRVHLRLLIVLVVRCLLHVSLQLPYPPLSQFSFLPLPLM</sequence>
<gene>
    <name evidence="2" type="ORF">TASK_LOCUS6064</name>
</gene>
<keyword evidence="1" id="KW-1133">Transmembrane helix</keyword>
<evidence type="ECO:0000313" key="3">
    <source>
        <dbReference type="Proteomes" id="UP000282613"/>
    </source>
</evidence>
<dbReference type="AlphaFoldDB" id="A0A0R3W740"/>
<proteinExistence type="predicted"/>
<accession>A0A0R3W740</accession>